<keyword evidence="2" id="KW-1185">Reference proteome</keyword>
<reference evidence="1 2" key="1">
    <citation type="journal article" date="2019" name="Commun. Biol.">
        <title>The bagworm genome reveals a unique fibroin gene that provides high tensile strength.</title>
        <authorList>
            <person name="Kono N."/>
            <person name="Nakamura H."/>
            <person name="Ohtoshi R."/>
            <person name="Tomita M."/>
            <person name="Numata K."/>
            <person name="Arakawa K."/>
        </authorList>
    </citation>
    <scope>NUCLEOTIDE SEQUENCE [LARGE SCALE GENOMIC DNA]</scope>
</reference>
<dbReference type="AlphaFoldDB" id="A0A4C1TBM1"/>
<evidence type="ECO:0000313" key="1">
    <source>
        <dbReference type="EMBL" id="GBP10807.1"/>
    </source>
</evidence>
<comment type="caution">
    <text evidence="1">The sequence shown here is derived from an EMBL/GenBank/DDBJ whole genome shotgun (WGS) entry which is preliminary data.</text>
</comment>
<dbReference type="EMBL" id="BGZK01000043">
    <property type="protein sequence ID" value="GBP10807.1"/>
    <property type="molecule type" value="Genomic_DNA"/>
</dbReference>
<dbReference type="Proteomes" id="UP000299102">
    <property type="component" value="Unassembled WGS sequence"/>
</dbReference>
<sequence>MPLFVPKFGRGNGDSRTRSGYARLGPQEKIPAAAYSGLLSGGVHLKSIKTVIFIILFVSFNRVESLTNAAFPPQKRDSYALSVIKAFKIRRRETRFIYLLSMRSCVSHQKIQSINSTGGLDYEQIAACWYAARPLTADRHRPHPVRAVRGVLHACREALPTMGALRRERV</sequence>
<evidence type="ECO:0000313" key="2">
    <source>
        <dbReference type="Proteomes" id="UP000299102"/>
    </source>
</evidence>
<organism evidence="1 2">
    <name type="scientific">Eumeta variegata</name>
    <name type="common">Bagworm moth</name>
    <name type="synonym">Eumeta japonica</name>
    <dbReference type="NCBI Taxonomy" id="151549"/>
    <lineage>
        <taxon>Eukaryota</taxon>
        <taxon>Metazoa</taxon>
        <taxon>Ecdysozoa</taxon>
        <taxon>Arthropoda</taxon>
        <taxon>Hexapoda</taxon>
        <taxon>Insecta</taxon>
        <taxon>Pterygota</taxon>
        <taxon>Neoptera</taxon>
        <taxon>Endopterygota</taxon>
        <taxon>Lepidoptera</taxon>
        <taxon>Glossata</taxon>
        <taxon>Ditrysia</taxon>
        <taxon>Tineoidea</taxon>
        <taxon>Psychidae</taxon>
        <taxon>Oiketicinae</taxon>
        <taxon>Eumeta</taxon>
    </lineage>
</organism>
<protein>
    <submittedName>
        <fullName evidence="1">Uncharacterized protein</fullName>
    </submittedName>
</protein>
<proteinExistence type="predicted"/>
<name>A0A4C1TBM1_EUMVA</name>
<accession>A0A4C1TBM1</accession>
<gene>
    <name evidence="1" type="ORF">EVAR_5404_1</name>
</gene>